<dbReference type="Proteomes" id="UP000182840">
    <property type="component" value="Chromosome"/>
</dbReference>
<reference evidence="3" key="1">
    <citation type="submission" date="2016-11" db="EMBL/GenBank/DDBJ databases">
        <title>Mesorhizobium oceanicum sp. nov., isolated from deep seawater in South China Sea.</title>
        <authorList>
            <person name="Fu G.-Y."/>
        </authorList>
    </citation>
    <scope>NUCLEOTIDE SEQUENCE [LARGE SCALE GENOMIC DNA]</scope>
    <source>
        <strain evidence="3">B7</strain>
    </source>
</reference>
<dbReference type="STRING" id="1670800.BSQ44_03640"/>
<dbReference type="InterPro" id="IPR000182">
    <property type="entry name" value="GNAT_dom"/>
</dbReference>
<proteinExistence type="predicted"/>
<dbReference type="SUPFAM" id="SSF55729">
    <property type="entry name" value="Acyl-CoA N-acyltransferases (Nat)"/>
    <property type="match status" value="1"/>
</dbReference>
<dbReference type="InterPro" id="IPR016181">
    <property type="entry name" value="Acyl_CoA_acyltransferase"/>
</dbReference>
<dbReference type="EMBL" id="CP018171">
    <property type="protein sequence ID" value="APH70577.1"/>
    <property type="molecule type" value="Genomic_DNA"/>
</dbReference>
<dbReference type="Pfam" id="PF00583">
    <property type="entry name" value="Acetyltransf_1"/>
    <property type="match status" value="1"/>
</dbReference>
<dbReference type="CDD" id="cd04301">
    <property type="entry name" value="NAT_SF"/>
    <property type="match status" value="1"/>
</dbReference>
<protein>
    <recommendedName>
        <fullName evidence="1">N-acetyltransferase domain-containing protein</fullName>
    </recommendedName>
</protein>
<evidence type="ECO:0000313" key="2">
    <source>
        <dbReference type="EMBL" id="APH70577.1"/>
    </source>
</evidence>
<evidence type="ECO:0000259" key="1">
    <source>
        <dbReference type="PROSITE" id="PS51186"/>
    </source>
</evidence>
<dbReference type="GO" id="GO:0016747">
    <property type="term" value="F:acyltransferase activity, transferring groups other than amino-acyl groups"/>
    <property type="evidence" value="ECO:0007669"/>
    <property type="project" value="InterPro"/>
</dbReference>
<dbReference type="KEGG" id="meso:BSQ44_03640"/>
<dbReference type="Gene3D" id="3.40.630.30">
    <property type="match status" value="1"/>
</dbReference>
<feature type="domain" description="N-acetyltransferase" evidence="1">
    <location>
        <begin position="18"/>
        <end position="171"/>
    </location>
</feature>
<keyword evidence="3" id="KW-1185">Reference proteome</keyword>
<dbReference type="RefSeq" id="WP_072601989.1">
    <property type="nucleotide sequence ID" value="NZ_CP018171.1"/>
</dbReference>
<sequence length="219" mass="23585">MIDAMLNVSPKTETAPAGHIRDLATGDFADFRNHLLRLTPASRRDRFNGYTDDGFVEAYAARSVKSGAVVIGYVEDGIMRGAAELHDIGRASREAAEIAFSVEDAFQHRGIGARLFERLIVRALELGYRSLHVTTHPQNRAMKALARRFGAVLCFQSYEAVGVIDMAAFRPKVTLAAEPISEGRPVPPSPLMAAAGLAGTIAGVGRAVLRPWTPATATK</sequence>
<dbReference type="AlphaFoldDB" id="A0A1L3SMD8"/>
<organism evidence="2 3">
    <name type="scientific">Aquibium oceanicum</name>
    <dbReference type="NCBI Taxonomy" id="1670800"/>
    <lineage>
        <taxon>Bacteria</taxon>
        <taxon>Pseudomonadati</taxon>
        <taxon>Pseudomonadota</taxon>
        <taxon>Alphaproteobacteria</taxon>
        <taxon>Hyphomicrobiales</taxon>
        <taxon>Phyllobacteriaceae</taxon>
        <taxon>Aquibium</taxon>
    </lineage>
</organism>
<evidence type="ECO:0000313" key="3">
    <source>
        <dbReference type="Proteomes" id="UP000182840"/>
    </source>
</evidence>
<dbReference type="PROSITE" id="PS51186">
    <property type="entry name" value="GNAT"/>
    <property type="match status" value="1"/>
</dbReference>
<accession>A0A1L3SMD8</accession>
<dbReference type="OrthoDB" id="7843527at2"/>
<name>A0A1L3SMD8_9HYPH</name>
<gene>
    <name evidence="2" type="ORF">BSQ44_03640</name>
</gene>